<reference evidence="4 5" key="1">
    <citation type="submission" date="2016-11" db="EMBL/GenBank/DDBJ databases">
        <authorList>
            <person name="Jaros S."/>
            <person name="Januszkiewicz K."/>
            <person name="Wedrychowicz H."/>
        </authorList>
    </citation>
    <scope>NUCLEOTIDE SEQUENCE [LARGE SCALE GENOMIC DNA]</scope>
    <source>
        <strain evidence="4 5">DSM 44523</strain>
    </source>
</reference>
<evidence type="ECO:0008006" key="6">
    <source>
        <dbReference type="Google" id="ProtNLM"/>
    </source>
</evidence>
<dbReference type="Proteomes" id="UP000184501">
    <property type="component" value="Unassembled WGS sequence"/>
</dbReference>
<keyword evidence="3" id="KW-0812">Transmembrane</keyword>
<keyword evidence="5" id="KW-1185">Reference proteome</keyword>
<feature type="transmembrane region" description="Helical" evidence="3">
    <location>
        <begin position="75"/>
        <end position="102"/>
    </location>
</feature>
<keyword evidence="1" id="KW-0175">Coiled coil</keyword>
<dbReference type="STRING" id="2017.SAMN05444320_103271"/>
<feature type="region of interest" description="Disordered" evidence="2">
    <location>
        <begin position="1"/>
        <end position="49"/>
    </location>
</feature>
<gene>
    <name evidence="4" type="ORF">SAMN05444320_103271</name>
</gene>
<dbReference type="OrthoDB" id="4555900at2"/>
<evidence type="ECO:0000313" key="5">
    <source>
        <dbReference type="Proteomes" id="UP000184501"/>
    </source>
</evidence>
<evidence type="ECO:0000313" key="4">
    <source>
        <dbReference type="EMBL" id="SHF33979.1"/>
    </source>
</evidence>
<sequence>MSAPARVPDPGTRGRAGGRDRAADRTAGRRGGKQAGQRAADRTARRAQGRRVPLARRWLRVVPQGRAGVAPRAPFVLLVMSLLAAGLLASLWLSTAAGAYSYRLENTQREARDLAEQAEQLRRDVAQRESAPDVARRARELGLVPAPDPARLVVRPDGSVELRGEPRPATSSAPPSPTPSASAPPSAGAPQGQPTPPAPSGQRGQQGQTGQHPGGG</sequence>
<evidence type="ECO:0000256" key="1">
    <source>
        <dbReference type="SAM" id="Coils"/>
    </source>
</evidence>
<keyword evidence="3" id="KW-0472">Membrane</keyword>
<dbReference type="AlphaFoldDB" id="A0A1M5AUQ7"/>
<feature type="compositionally biased region" description="Low complexity" evidence="2">
    <location>
        <begin position="168"/>
        <end position="192"/>
    </location>
</feature>
<proteinExistence type="predicted"/>
<feature type="compositionally biased region" description="Basic and acidic residues" evidence="2">
    <location>
        <begin position="17"/>
        <end position="27"/>
    </location>
</feature>
<name>A0A1M5AUQ7_STRHI</name>
<evidence type="ECO:0000256" key="3">
    <source>
        <dbReference type="SAM" id="Phobius"/>
    </source>
</evidence>
<feature type="coiled-coil region" evidence="1">
    <location>
        <begin position="104"/>
        <end position="131"/>
    </location>
</feature>
<keyword evidence="3" id="KW-1133">Transmembrane helix</keyword>
<organism evidence="4 5">
    <name type="scientific">Streptoalloteichus hindustanus</name>
    <dbReference type="NCBI Taxonomy" id="2017"/>
    <lineage>
        <taxon>Bacteria</taxon>
        <taxon>Bacillati</taxon>
        <taxon>Actinomycetota</taxon>
        <taxon>Actinomycetes</taxon>
        <taxon>Pseudonocardiales</taxon>
        <taxon>Pseudonocardiaceae</taxon>
        <taxon>Streptoalloteichus</taxon>
    </lineage>
</organism>
<protein>
    <recommendedName>
        <fullName evidence="6">Cell division protein FtsL</fullName>
    </recommendedName>
</protein>
<feature type="compositionally biased region" description="Low complexity" evidence="2">
    <location>
        <begin position="200"/>
        <end position="216"/>
    </location>
</feature>
<evidence type="ECO:0000256" key="2">
    <source>
        <dbReference type="SAM" id="MobiDB-lite"/>
    </source>
</evidence>
<dbReference type="EMBL" id="FQVN01000003">
    <property type="protein sequence ID" value="SHF33979.1"/>
    <property type="molecule type" value="Genomic_DNA"/>
</dbReference>
<accession>A0A1M5AUQ7</accession>
<feature type="region of interest" description="Disordered" evidence="2">
    <location>
        <begin position="148"/>
        <end position="216"/>
    </location>
</feature>
<dbReference type="RefSeq" id="WP_073481552.1">
    <property type="nucleotide sequence ID" value="NZ_FQVN01000003.1"/>
</dbReference>